<gene>
    <name evidence="4" type="ORF">CWB98_21145</name>
</gene>
<evidence type="ECO:0000259" key="3">
    <source>
        <dbReference type="Pfam" id="PF13505"/>
    </source>
</evidence>
<dbReference type="Proteomes" id="UP000306719">
    <property type="component" value="Unassembled WGS sequence"/>
</dbReference>
<dbReference type="Pfam" id="PF13505">
    <property type="entry name" value="OMP_b-brl"/>
    <property type="match status" value="1"/>
</dbReference>
<evidence type="ECO:0000313" key="5">
    <source>
        <dbReference type="Proteomes" id="UP000306719"/>
    </source>
</evidence>
<protein>
    <recommendedName>
        <fullName evidence="3">Outer membrane protein beta-barrel domain-containing protein</fullName>
    </recommendedName>
</protein>
<dbReference type="EMBL" id="PNCJ01000044">
    <property type="protein sequence ID" value="TMP32708.1"/>
    <property type="molecule type" value="Genomic_DNA"/>
</dbReference>
<name>A0A5S3WVN7_9GAMM</name>
<feature type="chain" id="PRO_5024324880" description="Outer membrane protein beta-barrel domain-containing protein" evidence="2">
    <location>
        <begin position="19"/>
        <end position="196"/>
    </location>
</feature>
<sequence length="196" mass="21455">MKKLGLAVLAALSTSTFASEEAQSPWSLSATVGYTVGGDTIGRLTYEDNSTDSVKAGDGFILGGALNYTINQTFDIRFNATYHFDSANAENGDVTFSRFALEAVPYYKINQQFKFGLGVGVDTSVELDNDFSSNADFDSAGKFIVSGMYTFEDFNGSLEMRYSVVEYELSKIGGYSYSNTPKLDGNHLGLLFHWNF</sequence>
<evidence type="ECO:0000256" key="1">
    <source>
        <dbReference type="ARBA" id="ARBA00022729"/>
    </source>
</evidence>
<dbReference type="InterPro" id="IPR027385">
    <property type="entry name" value="Beta-barrel_OMP"/>
</dbReference>
<organism evidence="4 5">
    <name type="scientific">Pseudoalteromonas rubra</name>
    <dbReference type="NCBI Taxonomy" id="43658"/>
    <lineage>
        <taxon>Bacteria</taxon>
        <taxon>Pseudomonadati</taxon>
        <taxon>Pseudomonadota</taxon>
        <taxon>Gammaproteobacteria</taxon>
        <taxon>Alteromonadales</taxon>
        <taxon>Pseudoalteromonadaceae</taxon>
        <taxon>Pseudoalteromonas</taxon>
    </lineage>
</organism>
<evidence type="ECO:0000256" key="2">
    <source>
        <dbReference type="SAM" id="SignalP"/>
    </source>
</evidence>
<feature type="domain" description="Outer membrane protein beta-barrel" evidence="3">
    <location>
        <begin position="5"/>
        <end position="196"/>
    </location>
</feature>
<reference evidence="5" key="2">
    <citation type="submission" date="2019-06" db="EMBL/GenBank/DDBJ databases">
        <title>Co-occurence of chitin degradation, pigmentation and bioactivity in marine Pseudoalteromonas.</title>
        <authorList>
            <person name="Sonnenschein E.C."/>
            <person name="Bech P.K."/>
        </authorList>
    </citation>
    <scope>NUCLEOTIDE SEQUENCE [LARGE SCALE GENOMIC DNA]</scope>
    <source>
        <strain evidence="5">S2599</strain>
    </source>
</reference>
<dbReference type="OrthoDB" id="6289951at2"/>
<evidence type="ECO:0000313" key="4">
    <source>
        <dbReference type="EMBL" id="TMP32708.1"/>
    </source>
</evidence>
<keyword evidence="1 2" id="KW-0732">Signal</keyword>
<proteinExistence type="predicted"/>
<feature type="signal peptide" evidence="2">
    <location>
        <begin position="1"/>
        <end position="18"/>
    </location>
</feature>
<accession>A0A5S3WVN7</accession>
<dbReference type="RefSeq" id="WP_138546587.1">
    <property type="nucleotide sequence ID" value="NZ_PNCJ01000044.1"/>
</dbReference>
<dbReference type="AlphaFoldDB" id="A0A5S3WVN7"/>
<dbReference type="InterPro" id="IPR011250">
    <property type="entry name" value="OMP/PagP_B-barrel"/>
</dbReference>
<reference evidence="4 5" key="1">
    <citation type="submission" date="2018-01" db="EMBL/GenBank/DDBJ databases">
        <authorList>
            <person name="Paulsen S."/>
            <person name="Gram L.K."/>
        </authorList>
    </citation>
    <scope>NUCLEOTIDE SEQUENCE [LARGE SCALE GENOMIC DNA]</scope>
    <source>
        <strain evidence="4 5">S2599</strain>
    </source>
</reference>
<comment type="caution">
    <text evidence="4">The sequence shown here is derived from an EMBL/GenBank/DDBJ whole genome shotgun (WGS) entry which is preliminary data.</text>
</comment>
<dbReference type="SUPFAM" id="SSF56925">
    <property type="entry name" value="OMPA-like"/>
    <property type="match status" value="1"/>
</dbReference>